<evidence type="ECO:0000313" key="1">
    <source>
        <dbReference type="EMBL" id="CAI9733644.1"/>
    </source>
</evidence>
<proteinExistence type="predicted"/>
<gene>
    <name evidence="1" type="ORF">OCTVUL_1B017048</name>
</gene>
<organism evidence="1 2">
    <name type="scientific">Octopus vulgaris</name>
    <name type="common">Common octopus</name>
    <dbReference type="NCBI Taxonomy" id="6645"/>
    <lineage>
        <taxon>Eukaryota</taxon>
        <taxon>Metazoa</taxon>
        <taxon>Spiralia</taxon>
        <taxon>Lophotrochozoa</taxon>
        <taxon>Mollusca</taxon>
        <taxon>Cephalopoda</taxon>
        <taxon>Coleoidea</taxon>
        <taxon>Octopodiformes</taxon>
        <taxon>Octopoda</taxon>
        <taxon>Incirrata</taxon>
        <taxon>Octopodidae</taxon>
        <taxon>Octopus</taxon>
    </lineage>
</organism>
<accession>A0AA36BGH9</accession>
<dbReference type="Proteomes" id="UP001162480">
    <property type="component" value="Chromosome 15"/>
</dbReference>
<dbReference type="EMBL" id="OX597828">
    <property type="protein sequence ID" value="CAI9733644.1"/>
    <property type="molecule type" value="Genomic_DNA"/>
</dbReference>
<evidence type="ECO:0000313" key="2">
    <source>
        <dbReference type="Proteomes" id="UP001162480"/>
    </source>
</evidence>
<sequence length="66" mass="7761">MLALTEFDIITQGRKKLGRKTGRISTNPDWITKLWVELDWVINLNMEVELTNRFGWIEVLSVPRCD</sequence>
<name>A0AA36BGH9_OCTVU</name>
<dbReference type="AlphaFoldDB" id="A0AA36BGH9"/>
<keyword evidence="2" id="KW-1185">Reference proteome</keyword>
<protein>
    <submittedName>
        <fullName evidence="1">Uncharacterized protein</fullName>
    </submittedName>
</protein>
<reference evidence="1" key="1">
    <citation type="submission" date="2023-08" db="EMBL/GenBank/DDBJ databases">
        <authorList>
            <person name="Alioto T."/>
            <person name="Alioto T."/>
            <person name="Gomez Garrido J."/>
        </authorList>
    </citation>
    <scope>NUCLEOTIDE SEQUENCE</scope>
</reference>